<name>A0ABT1IH15_9PSEU</name>
<keyword evidence="3" id="KW-1185">Reference proteome</keyword>
<dbReference type="Proteomes" id="UP001205185">
    <property type="component" value="Unassembled WGS sequence"/>
</dbReference>
<gene>
    <name evidence="2" type="ORF">LV75_004075</name>
</gene>
<dbReference type="EMBL" id="JAMTCO010000009">
    <property type="protein sequence ID" value="MCP2271561.1"/>
    <property type="molecule type" value="Genomic_DNA"/>
</dbReference>
<evidence type="ECO:0000256" key="1">
    <source>
        <dbReference type="SAM" id="Phobius"/>
    </source>
</evidence>
<organism evidence="2 3">
    <name type="scientific">Actinokineospora diospyrosa</name>
    <dbReference type="NCBI Taxonomy" id="103728"/>
    <lineage>
        <taxon>Bacteria</taxon>
        <taxon>Bacillati</taxon>
        <taxon>Actinomycetota</taxon>
        <taxon>Actinomycetes</taxon>
        <taxon>Pseudonocardiales</taxon>
        <taxon>Pseudonocardiaceae</taxon>
        <taxon>Actinokineospora</taxon>
    </lineage>
</organism>
<dbReference type="RefSeq" id="WP_253888494.1">
    <property type="nucleotide sequence ID" value="NZ_BAAAVB010000005.1"/>
</dbReference>
<keyword evidence="1" id="KW-0812">Transmembrane</keyword>
<feature type="transmembrane region" description="Helical" evidence="1">
    <location>
        <begin position="125"/>
        <end position="147"/>
    </location>
</feature>
<feature type="transmembrane region" description="Helical" evidence="1">
    <location>
        <begin position="101"/>
        <end position="119"/>
    </location>
</feature>
<keyword evidence="1" id="KW-0472">Membrane</keyword>
<evidence type="ECO:0000313" key="3">
    <source>
        <dbReference type="Proteomes" id="UP001205185"/>
    </source>
</evidence>
<proteinExistence type="predicted"/>
<reference evidence="2 3" key="1">
    <citation type="submission" date="2022-06" db="EMBL/GenBank/DDBJ databases">
        <title>Genomic Encyclopedia of Archaeal and Bacterial Type Strains, Phase II (KMG-II): from individual species to whole genera.</title>
        <authorList>
            <person name="Goeker M."/>
        </authorList>
    </citation>
    <scope>NUCLEOTIDE SEQUENCE [LARGE SCALE GENOMIC DNA]</scope>
    <source>
        <strain evidence="2 3">DSM 44255</strain>
    </source>
</reference>
<evidence type="ECO:0000313" key="2">
    <source>
        <dbReference type="EMBL" id="MCP2271561.1"/>
    </source>
</evidence>
<keyword evidence="1" id="KW-1133">Transmembrane helix</keyword>
<feature type="transmembrane region" description="Helical" evidence="1">
    <location>
        <begin position="257"/>
        <end position="280"/>
    </location>
</feature>
<sequence>MTHLADDDLRGQDRPQHVATCAECRLRWESWQRLTAATRLAADALAPPLAPPPFDSLLLPAIAAPAPRATEARPAETPRRVRAWRTGALLVRWQARLMPRLLLPASVLGLAAATAIALLTPDPRMATHGFAAVVVLTVLLGSLATCTRRADPRTDLLHALPISPVTVFAARLVLVLAVDVLLALGCSVAVHAAGVGTGVPDLVAGWLGQSLLASATAVVCAVRYSPGVGAAAAVALWCLGSVTSLSRGGIAERLGRVFAHVWGTTPWTVVVALALFALATHQVRQLPARRWEPA</sequence>
<evidence type="ECO:0008006" key="4">
    <source>
        <dbReference type="Google" id="ProtNLM"/>
    </source>
</evidence>
<comment type="caution">
    <text evidence="2">The sequence shown here is derived from an EMBL/GenBank/DDBJ whole genome shotgun (WGS) entry which is preliminary data.</text>
</comment>
<protein>
    <recommendedName>
        <fullName evidence="4">Integral membrane protein</fullName>
    </recommendedName>
</protein>
<feature type="transmembrane region" description="Helical" evidence="1">
    <location>
        <begin position="228"/>
        <end position="245"/>
    </location>
</feature>
<accession>A0ABT1IH15</accession>